<reference evidence="1 2" key="1">
    <citation type="submission" date="2013-11" db="EMBL/GenBank/DDBJ databases">
        <title>Draft genome of the bovine lungworm Dictyocaulus viviparus.</title>
        <authorList>
            <person name="Mitreva M."/>
        </authorList>
    </citation>
    <scope>NUCLEOTIDE SEQUENCE [LARGE SCALE GENOMIC DNA]</scope>
    <source>
        <strain evidence="1 2">HannoverDv2000</strain>
    </source>
</reference>
<evidence type="ECO:0000313" key="1">
    <source>
        <dbReference type="EMBL" id="KJH44946.1"/>
    </source>
</evidence>
<evidence type="ECO:0000313" key="2">
    <source>
        <dbReference type="Proteomes" id="UP000053766"/>
    </source>
</evidence>
<dbReference type="AlphaFoldDB" id="A0A0D8XRC9"/>
<keyword evidence="2" id="KW-1185">Reference proteome</keyword>
<sequence>MNMILLVLLHQCHFHHWTNCFLIDTLLAINLMLRFLKALIQWFVYIHSKQNSNLTEISADLTMTTLEITGSGEIVVKNRCTGGTNDIDHHRTFIENKKTKFLYCWIAKLYQYSLDALQSWLNLI</sequence>
<dbReference type="Proteomes" id="UP000053766">
    <property type="component" value="Unassembled WGS sequence"/>
</dbReference>
<reference evidence="2" key="2">
    <citation type="journal article" date="2016" name="Sci. Rep.">
        <title>Dictyocaulus viviparus genome, variome and transcriptome elucidate lungworm biology and support future intervention.</title>
        <authorList>
            <person name="McNulty S.N."/>
            <person name="Strube C."/>
            <person name="Rosa B.A."/>
            <person name="Martin J.C."/>
            <person name="Tyagi R."/>
            <person name="Choi Y.J."/>
            <person name="Wang Q."/>
            <person name="Hallsworth Pepin K."/>
            <person name="Zhang X."/>
            <person name="Ozersky P."/>
            <person name="Wilson R.K."/>
            <person name="Sternberg P.W."/>
            <person name="Gasser R.B."/>
            <person name="Mitreva M."/>
        </authorList>
    </citation>
    <scope>NUCLEOTIDE SEQUENCE [LARGE SCALE GENOMIC DNA]</scope>
    <source>
        <strain evidence="2">HannoverDv2000</strain>
    </source>
</reference>
<organism evidence="1 2">
    <name type="scientific">Dictyocaulus viviparus</name>
    <name type="common">Bovine lungworm</name>
    <dbReference type="NCBI Taxonomy" id="29172"/>
    <lineage>
        <taxon>Eukaryota</taxon>
        <taxon>Metazoa</taxon>
        <taxon>Ecdysozoa</taxon>
        <taxon>Nematoda</taxon>
        <taxon>Chromadorea</taxon>
        <taxon>Rhabditida</taxon>
        <taxon>Rhabditina</taxon>
        <taxon>Rhabditomorpha</taxon>
        <taxon>Strongyloidea</taxon>
        <taxon>Metastrongylidae</taxon>
        <taxon>Dictyocaulus</taxon>
    </lineage>
</organism>
<dbReference type="EMBL" id="KN716438">
    <property type="protein sequence ID" value="KJH44946.1"/>
    <property type="molecule type" value="Genomic_DNA"/>
</dbReference>
<proteinExistence type="predicted"/>
<accession>A0A0D8XRC9</accession>
<gene>
    <name evidence="1" type="ORF">DICVIV_09022</name>
</gene>
<protein>
    <submittedName>
        <fullName evidence="1">Uncharacterized protein</fullName>
    </submittedName>
</protein>
<name>A0A0D8XRC9_DICVI</name>